<gene>
    <name evidence="1" type="ORF">T05_12619</name>
</gene>
<reference evidence="1 2" key="1">
    <citation type="submission" date="2015-01" db="EMBL/GenBank/DDBJ databases">
        <title>Evolution of Trichinella species and genotypes.</title>
        <authorList>
            <person name="Korhonen P.K."/>
            <person name="Edoardo P."/>
            <person name="Giuseppe L.R."/>
            <person name="Gasser R.B."/>
        </authorList>
    </citation>
    <scope>NUCLEOTIDE SEQUENCE [LARGE SCALE GENOMIC DNA]</scope>
    <source>
        <strain evidence="1">ISS417</strain>
    </source>
</reference>
<comment type="caution">
    <text evidence="1">The sequence shown here is derived from an EMBL/GenBank/DDBJ whole genome shotgun (WGS) entry which is preliminary data.</text>
</comment>
<keyword evidence="2" id="KW-1185">Reference proteome</keyword>
<dbReference type="OrthoDB" id="10369395at2759"/>
<evidence type="ECO:0000313" key="2">
    <source>
        <dbReference type="Proteomes" id="UP000055048"/>
    </source>
</evidence>
<protein>
    <submittedName>
        <fullName evidence="1">Uncharacterized protein</fullName>
    </submittedName>
</protein>
<sequence>MEWKERTATLLCRRSFLSVLSITAISVKRRCVKVDGHETTPTQCLTLLLYRSARMDGSGVAAKRTDEFAERLPACLLLNRSIT</sequence>
<dbReference type="Proteomes" id="UP000055048">
    <property type="component" value="Unassembled WGS sequence"/>
</dbReference>
<organism evidence="1 2">
    <name type="scientific">Trichinella murrelli</name>
    <dbReference type="NCBI Taxonomy" id="144512"/>
    <lineage>
        <taxon>Eukaryota</taxon>
        <taxon>Metazoa</taxon>
        <taxon>Ecdysozoa</taxon>
        <taxon>Nematoda</taxon>
        <taxon>Enoplea</taxon>
        <taxon>Dorylaimia</taxon>
        <taxon>Trichinellida</taxon>
        <taxon>Trichinellidae</taxon>
        <taxon>Trichinella</taxon>
    </lineage>
</organism>
<evidence type="ECO:0000313" key="1">
    <source>
        <dbReference type="EMBL" id="KRX42199.1"/>
    </source>
</evidence>
<accession>A0A0V0TUE9</accession>
<proteinExistence type="predicted"/>
<dbReference type="EMBL" id="JYDJ01000150">
    <property type="protein sequence ID" value="KRX42199.1"/>
    <property type="molecule type" value="Genomic_DNA"/>
</dbReference>
<dbReference type="AlphaFoldDB" id="A0A0V0TUE9"/>
<name>A0A0V0TUE9_9BILA</name>